<dbReference type="EMBL" id="JAVRFG010000034">
    <property type="protein sequence ID" value="MDT0493564.1"/>
    <property type="molecule type" value="Genomic_DNA"/>
</dbReference>
<dbReference type="Proteomes" id="UP001180556">
    <property type="component" value="Unassembled WGS sequence"/>
</dbReference>
<dbReference type="RefSeq" id="WP_311603843.1">
    <property type="nucleotide sequence ID" value="NZ_JAVRFG010000034.1"/>
</dbReference>
<feature type="region of interest" description="Disordered" evidence="1">
    <location>
        <begin position="106"/>
        <end position="126"/>
    </location>
</feature>
<evidence type="ECO:0000313" key="3">
    <source>
        <dbReference type="Proteomes" id="UP001180556"/>
    </source>
</evidence>
<reference evidence="3" key="1">
    <citation type="submission" date="2023-07" db="EMBL/GenBank/DDBJ databases">
        <title>30 novel species of actinomycetes from the DSMZ collection.</title>
        <authorList>
            <person name="Nouioui I."/>
        </authorList>
    </citation>
    <scope>NUCLEOTIDE SEQUENCE [LARGE SCALE GENOMIC DNA]</scope>
    <source>
        <strain evidence="3">DSM 40932</strain>
    </source>
</reference>
<keyword evidence="3" id="KW-1185">Reference proteome</keyword>
<protein>
    <submittedName>
        <fullName evidence="2">Uncharacterized protein</fullName>
    </submittedName>
</protein>
<evidence type="ECO:0000313" key="2">
    <source>
        <dbReference type="EMBL" id="MDT0493564.1"/>
    </source>
</evidence>
<organism evidence="2 3">
    <name type="scientific">Streptomyces stephensoniae</name>
    <dbReference type="NCBI Taxonomy" id="3375367"/>
    <lineage>
        <taxon>Bacteria</taxon>
        <taxon>Bacillati</taxon>
        <taxon>Actinomycetota</taxon>
        <taxon>Actinomycetes</taxon>
        <taxon>Kitasatosporales</taxon>
        <taxon>Streptomycetaceae</taxon>
        <taxon>Streptomyces</taxon>
    </lineage>
</organism>
<gene>
    <name evidence="2" type="ORF">RM717_23985</name>
</gene>
<sequence length="126" mass="14358">MTLTDLSNGFRDEDQQRYVQAVIHSRFADDRDQQECRYLMRFWWQLRMTYQEVSVEELRLNVGSRKLESVMELIDAIRSSHDEIDAWLASAVRTFPVVLDRGFRGASTAPAAAGASSDDVPDSADV</sequence>
<evidence type="ECO:0000256" key="1">
    <source>
        <dbReference type="SAM" id="MobiDB-lite"/>
    </source>
</evidence>
<accession>A0ABU2W6S0</accession>
<comment type="caution">
    <text evidence="2">The sequence shown here is derived from an EMBL/GenBank/DDBJ whole genome shotgun (WGS) entry which is preliminary data.</text>
</comment>
<feature type="compositionally biased region" description="Low complexity" evidence="1">
    <location>
        <begin position="106"/>
        <end position="118"/>
    </location>
</feature>
<name>A0ABU2W6S0_9ACTN</name>
<proteinExistence type="predicted"/>